<reference evidence="3" key="1">
    <citation type="submission" date="2023-07" db="EMBL/GenBank/DDBJ databases">
        <authorList>
            <person name="Deng Y."/>
            <person name="Zhang Y.-Q."/>
        </authorList>
    </citation>
    <scope>NUCLEOTIDE SEQUENCE [LARGE SCALE GENOMIC DNA]</scope>
    <source>
        <strain evidence="3">CPCC 205710</strain>
    </source>
</reference>
<evidence type="ECO:0000256" key="1">
    <source>
        <dbReference type="SAM" id="MobiDB-lite"/>
    </source>
</evidence>
<dbReference type="EMBL" id="JAODWD010000004">
    <property type="protein sequence ID" value="MCT7660135.1"/>
    <property type="molecule type" value="Genomic_DNA"/>
</dbReference>
<dbReference type="InterPro" id="IPR010296">
    <property type="entry name" value="DUF899_thioredox"/>
</dbReference>
<evidence type="ECO:0000313" key="3">
    <source>
        <dbReference type="Proteomes" id="UP001206639"/>
    </source>
</evidence>
<proteinExistence type="predicted"/>
<dbReference type="RefSeq" id="WP_260994201.1">
    <property type="nucleotide sequence ID" value="NZ_JAODWD010000004.1"/>
</dbReference>
<dbReference type="Pfam" id="PF05988">
    <property type="entry name" value="DUF899"/>
    <property type="match status" value="1"/>
</dbReference>
<comment type="caution">
    <text evidence="2">The sequence shown here is derived from an EMBL/GenBank/DDBJ whole genome shotgun (WGS) entry which is preliminary data.</text>
</comment>
<name>A0ABT2MGA1_9MYCO</name>
<sequence length="268" mass="30572">MTDESTTFGKPAIVDRAAFQTELDRLRAREKAHTREGDAIAAARRRLPMVEVDPAVELIGPNGPLTLLDAFEGRRQLIAYYFMWWPGRPAPEQCEGCTLFLSQVGELSYLHSRDITFAVLSEGRNTAFGPADAQLSYDESLRYREFMGWDMPWYSAQPSLDALLVGRELGLFHLVCYLRDGDRVFETYWTKRRGVEAMDYSYSLMDRTVYGRQERWEDSPTGWPQHCSMRSDGGSPTWPPVLQEWGGRPVAQWPRLDAGHSDNLAVEP</sequence>
<gene>
    <name evidence="2" type="ORF">N4S67_17095</name>
</gene>
<feature type="region of interest" description="Disordered" evidence="1">
    <location>
        <begin position="216"/>
        <end position="235"/>
    </location>
</feature>
<protein>
    <submittedName>
        <fullName evidence="2">DUF899 domain-containing protein</fullName>
    </submittedName>
</protein>
<evidence type="ECO:0000313" key="2">
    <source>
        <dbReference type="EMBL" id="MCT7660135.1"/>
    </source>
</evidence>
<accession>A0ABT2MGA1</accession>
<dbReference type="Proteomes" id="UP001206639">
    <property type="component" value="Unassembled WGS sequence"/>
</dbReference>
<keyword evidence="3" id="KW-1185">Reference proteome</keyword>
<organism evidence="2 3">
    <name type="scientific">Mycobacterium deserti</name>
    <dbReference type="NCBI Taxonomy" id="2978347"/>
    <lineage>
        <taxon>Bacteria</taxon>
        <taxon>Bacillati</taxon>
        <taxon>Actinomycetota</taxon>
        <taxon>Actinomycetes</taxon>
        <taxon>Mycobacteriales</taxon>
        <taxon>Mycobacteriaceae</taxon>
        <taxon>Mycobacterium</taxon>
    </lineage>
</organism>